<feature type="region of interest" description="Disordered" evidence="1">
    <location>
        <begin position="31"/>
        <end position="55"/>
    </location>
</feature>
<protein>
    <submittedName>
        <fullName evidence="4">Alpha/beta hydrolase</fullName>
    </submittedName>
</protein>
<keyword evidence="4" id="KW-0378">Hydrolase</keyword>
<name>A0ABW3FMY7_9PSEU</name>
<dbReference type="Proteomes" id="UP001597018">
    <property type="component" value="Unassembled WGS sequence"/>
</dbReference>
<dbReference type="InterPro" id="IPR013595">
    <property type="entry name" value="Pept_S33_TAP-like_C"/>
</dbReference>
<sequence length="520" mass="54609">MPRSARGFGAALAPLLLLVAACSVGPSQRPAVAYQDSQQQVAPAPQPPKPAPVPPLGIPGHDALAWQDCTEQTRAELGGPQLPAGMTFSCSRLLNTLDSPEAPTHGTARTALLKVGTGGIPLVLLNDIGGEPGTTYAARTALRLPPEMLRTFTIIGLDRRGTGHSEPADCVPAQQREAIVGFDPRATDRAALGPLNDAVLRASQECLLNLDERLQAYDTWRTASDLEELRLEMGVPRLHAVARGEASRLLMTYAERYPSSIGRIVLDGAPDPTRDAMGQLESQAQSAEQSFDAFAADCASRACPLGPDPRATVNRIVDRARTAPLPAPGTQVPAGRVVQAVLSGLSDRDAWPALVDALVAADRGDGAGLAGLSAPLVTPQGADPPRLDSELITGCNDTTLRVPPERSAEVAADWVGKYPLFGGVFAQRLVWCGSWPVPQQPLPSPRRTDLPPIPVISTAHDPVVPGLGSDHMAEQLPTGVVLRWQGAGHGALGRSDCVDRAVSRFLIDGAVPTEGMACPG</sequence>
<feature type="domain" description="AB hydrolase-1" evidence="2">
    <location>
        <begin position="130"/>
        <end position="300"/>
    </location>
</feature>
<accession>A0ABW3FMY7</accession>
<keyword evidence="5" id="KW-1185">Reference proteome</keyword>
<dbReference type="Gene3D" id="3.40.50.1820">
    <property type="entry name" value="alpha/beta hydrolase"/>
    <property type="match status" value="1"/>
</dbReference>
<comment type="caution">
    <text evidence="4">The sequence shown here is derived from an EMBL/GenBank/DDBJ whole genome shotgun (WGS) entry which is preliminary data.</text>
</comment>
<dbReference type="EMBL" id="JBHTIW010000004">
    <property type="protein sequence ID" value="MFD0919866.1"/>
    <property type="molecule type" value="Genomic_DNA"/>
</dbReference>
<dbReference type="SUPFAM" id="SSF53474">
    <property type="entry name" value="alpha/beta-Hydrolases"/>
    <property type="match status" value="1"/>
</dbReference>
<evidence type="ECO:0000256" key="1">
    <source>
        <dbReference type="SAM" id="MobiDB-lite"/>
    </source>
</evidence>
<dbReference type="InterPro" id="IPR029058">
    <property type="entry name" value="AB_hydrolase_fold"/>
</dbReference>
<evidence type="ECO:0000259" key="2">
    <source>
        <dbReference type="Pfam" id="PF00561"/>
    </source>
</evidence>
<proteinExistence type="predicted"/>
<reference evidence="5" key="1">
    <citation type="journal article" date="2019" name="Int. J. Syst. Evol. Microbiol.">
        <title>The Global Catalogue of Microorganisms (GCM) 10K type strain sequencing project: providing services to taxonomists for standard genome sequencing and annotation.</title>
        <authorList>
            <consortium name="The Broad Institute Genomics Platform"/>
            <consortium name="The Broad Institute Genome Sequencing Center for Infectious Disease"/>
            <person name="Wu L."/>
            <person name="Ma J."/>
        </authorList>
    </citation>
    <scope>NUCLEOTIDE SEQUENCE [LARGE SCALE GENOMIC DNA]</scope>
    <source>
        <strain evidence="5">CCUG 56401</strain>
    </source>
</reference>
<evidence type="ECO:0000259" key="3">
    <source>
        <dbReference type="Pfam" id="PF08386"/>
    </source>
</evidence>
<gene>
    <name evidence="4" type="ORF">ACFQ16_08925</name>
</gene>
<dbReference type="Pfam" id="PF00561">
    <property type="entry name" value="Abhydrolase_1"/>
    <property type="match status" value="1"/>
</dbReference>
<dbReference type="PROSITE" id="PS51257">
    <property type="entry name" value="PROKAR_LIPOPROTEIN"/>
    <property type="match status" value="1"/>
</dbReference>
<dbReference type="InterPro" id="IPR000073">
    <property type="entry name" value="AB_hydrolase_1"/>
</dbReference>
<evidence type="ECO:0000313" key="5">
    <source>
        <dbReference type="Proteomes" id="UP001597018"/>
    </source>
</evidence>
<feature type="compositionally biased region" description="Pro residues" evidence="1">
    <location>
        <begin position="44"/>
        <end position="55"/>
    </location>
</feature>
<evidence type="ECO:0000313" key="4">
    <source>
        <dbReference type="EMBL" id="MFD0919866.1"/>
    </source>
</evidence>
<dbReference type="Pfam" id="PF08386">
    <property type="entry name" value="Abhydrolase_4"/>
    <property type="match status" value="1"/>
</dbReference>
<organism evidence="4 5">
    <name type="scientific">Saccharopolyspora rosea</name>
    <dbReference type="NCBI Taxonomy" id="524884"/>
    <lineage>
        <taxon>Bacteria</taxon>
        <taxon>Bacillati</taxon>
        <taxon>Actinomycetota</taxon>
        <taxon>Actinomycetes</taxon>
        <taxon>Pseudonocardiales</taxon>
        <taxon>Pseudonocardiaceae</taxon>
        <taxon>Saccharopolyspora</taxon>
    </lineage>
</organism>
<dbReference type="RefSeq" id="WP_263251894.1">
    <property type="nucleotide sequence ID" value="NZ_BAABLT010000052.1"/>
</dbReference>
<feature type="domain" description="Peptidase S33 tripeptidyl aminopeptidase-like C-terminal" evidence="3">
    <location>
        <begin position="418"/>
        <end position="518"/>
    </location>
</feature>
<dbReference type="GO" id="GO:0016787">
    <property type="term" value="F:hydrolase activity"/>
    <property type="evidence" value="ECO:0007669"/>
    <property type="project" value="UniProtKB-KW"/>
</dbReference>